<dbReference type="InterPro" id="IPR038718">
    <property type="entry name" value="SNF2-like_sf"/>
</dbReference>
<dbReference type="PROSITE" id="PS51194">
    <property type="entry name" value="HELICASE_CTER"/>
    <property type="match status" value="1"/>
</dbReference>
<dbReference type="GO" id="GO:0016787">
    <property type="term" value="F:hydrolase activity"/>
    <property type="evidence" value="ECO:0007669"/>
    <property type="project" value="UniProtKB-KW"/>
</dbReference>
<protein>
    <submittedName>
        <fullName evidence="4">Helicase</fullName>
    </submittedName>
</protein>
<gene>
    <name evidence="4" type="ORF">DKB62_10440</name>
</gene>
<evidence type="ECO:0000313" key="5">
    <source>
        <dbReference type="Proteomes" id="UP000254337"/>
    </source>
</evidence>
<dbReference type="KEGG" id="meg:DKB62_10440"/>
<dbReference type="InterPro" id="IPR014001">
    <property type="entry name" value="Helicase_ATP-bd"/>
</dbReference>
<dbReference type="PROSITE" id="PS51192">
    <property type="entry name" value="HELICASE_ATP_BIND_1"/>
    <property type="match status" value="1"/>
</dbReference>
<dbReference type="InterPro" id="IPR000330">
    <property type="entry name" value="SNF2_N"/>
</dbReference>
<reference evidence="4 5" key="1">
    <citation type="submission" date="2018-05" db="EMBL/GenBank/DDBJ databases">
        <title>Complete genome sequence of Megasphaera sp. AJH120T, isolated from the ceca of a chicken.</title>
        <authorList>
            <person name="Maki J."/>
            <person name="Looft T."/>
        </authorList>
    </citation>
    <scope>NUCLEOTIDE SEQUENCE [LARGE SCALE GENOMIC DNA]</scope>
    <source>
        <strain evidence="4 5">AJH120</strain>
    </source>
</reference>
<dbReference type="InterPro" id="IPR027417">
    <property type="entry name" value="P-loop_NTPase"/>
</dbReference>
<dbReference type="SMART" id="SM00490">
    <property type="entry name" value="HELICc"/>
    <property type="match status" value="1"/>
</dbReference>
<dbReference type="Pfam" id="PF00176">
    <property type="entry name" value="SNF2-rel_dom"/>
    <property type="match status" value="1"/>
</dbReference>
<keyword evidence="1" id="KW-0378">Hydrolase</keyword>
<dbReference type="Proteomes" id="UP000254337">
    <property type="component" value="Chromosome"/>
</dbReference>
<dbReference type="PANTHER" id="PTHR45766">
    <property type="entry name" value="DNA ANNEALING HELICASE AND ENDONUCLEASE ZRANB3 FAMILY MEMBER"/>
    <property type="match status" value="1"/>
</dbReference>
<proteinExistence type="predicted"/>
<keyword evidence="4" id="KW-0347">Helicase</keyword>
<dbReference type="EMBL" id="CP029462">
    <property type="protein sequence ID" value="AXL21949.1"/>
    <property type="molecule type" value="Genomic_DNA"/>
</dbReference>
<dbReference type="InterPro" id="IPR001650">
    <property type="entry name" value="Helicase_C-like"/>
</dbReference>
<dbReference type="GO" id="GO:0004386">
    <property type="term" value="F:helicase activity"/>
    <property type="evidence" value="ECO:0007669"/>
    <property type="project" value="UniProtKB-KW"/>
</dbReference>
<organism evidence="4 5">
    <name type="scientific">Megasphaera stantonii</name>
    <dbReference type="NCBI Taxonomy" id="2144175"/>
    <lineage>
        <taxon>Bacteria</taxon>
        <taxon>Bacillati</taxon>
        <taxon>Bacillota</taxon>
        <taxon>Negativicutes</taxon>
        <taxon>Veillonellales</taxon>
        <taxon>Veillonellaceae</taxon>
        <taxon>Megasphaera</taxon>
    </lineage>
</organism>
<evidence type="ECO:0000256" key="1">
    <source>
        <dbReference type="ARBA" id="ARBA00022801"/>
    </source>
</evidence>
<dbReference type="PANTHER" id="PTHR45766:SF6">
    <property type="entry name" value="SWI_SNF-RELATED MATRIX-ASSOCIATED ACTIN-DEPENDENT REGULATOR OF CHROMATIN SUBFAMILY A-LIKE PROTEIN 1"/>
    <property type="match status" value="1"/>
</dbReference>
<keyword evidence="4" id="KW-0547">Nucleotide-binding</keyword>
<dbReference type="SMART" id="SM00487">
    <property type="entry name" value="DEXDc"/>
    <property type="match status" value="1"/>
</dbReference>
<evidence type="ECO:0000259" key="2">
    <source>
        <dbReference type="PROSITE" id="PS51192"/>
    </source>
</evidence>
<dbReference type="InterPro" id="IPR049730">
    <property type="entry name" value="SNF2/RAD54-like_C"/>
</dbReference>
<keyword evidence="4" id="KW-0067">ATP-binding</keyword>
<dbReference type="OrthoDB" id="9814088at2"/>
<keyword evidence="5" id="KW-1185">Reference proteome</keyword>
<evidence type="ECO:0000259" key="3">
    <source>
        <dbReference type="PROSITE" id="PS51194"/>
    </source>
</evidence>
<accession>A0A346B1F6</accession>
<feature type="domain" description="Helicase C-terminal" evidence="3">
    <location>
        <begin position="775"/>
        <end position="955"/>
    </location>
</feature>
<dbReference type="Gene3D" id="3.40.50.300">
    <property type="entry name" value="P-loop containing nucleotide triphosphate hydrolases"/>
    <property type="match status" value="1"/>
</dbReference>
<dbReference type="Gene3D" id="3.40.50.10810">
    <property type="entry name" value="Tandem AAA-ATPase domain"/>
    <property type="match status" value="1"/>
</dbReference>
<dbReference type="CDD" id="cd18793">
    <property type="entry name" value="SF2_C_SNF"/>
    <property type="match status" value="1"/>
</dbReference>
<name>A0A346B1F6_9FIRM</name>
<dbReference type="SUPFAM" id="SSF52540">
    <property type="entry name" value="P-loop containing nucleoside triphosphate hydrolases"/>
    <property type="match status" value="2"/>
</dbReference>
<dbReference type="GO" id="GO:0005524">
    <property type="term" value="F:ATP binding"/>
    <property type="evidence" value="ECO:0007669"/>
    <property type="project" value="InterPro"/>
</dbReference>
<dbReference type="Pfam" id="PF00271">
    <property type="entry name" value="Helicase_C"/>
    <property type="match status" value="1"/>
</dbReference>
<dbReference type="CDD" id="cd09179">
    <property type="entry name" value="PLDc_N_DEXD_a"/>
    <property type="match status" value="1"/>
</dbReference>
<feature type="domain" description="Helicase ATP-binding" evidence="2">
    <location>
        <begin position="317"/>
        <end position="504"/>
    </location>
</feature>
<sequence length="1285" mass="148090">MADCEVGDVETFKNYQWELTYSTSQIRGGKPVDILHDFYIPALQRAVQYDRMAGYFRSTSLAAASEGYTAFLQHGGKMRLIVGADMAVEDVQAILAGSHERMTVWLLAQLEHVEQWPEEVVNGVSLLARMVAEERLEVRVAFRKNSKTGEAISVDSTEDGYVHEKWFIMKDAEGNRLRGSGSLNESRTALVLNAENIDVNCDWEGNRERQRVDMSADEFELLWHNRNPHMVVIPLPQAVKKRLVKLRTLRSKPTEIDGTVLSVSQDRFQDAIPEPTVEELLRFAVLHNAPKMPGGIYIGMYSAPVKPWPHQEMVSRRLIESWPYSYLLCDEVGLGKTIEAALAIRSLVLSGRVKNVLIAAPASLTEQWQRELSEKAMLRFARSLSKPTGGIMHQYLQPEEEILDDTLYSPQLNIVSTGLLSRKERQEMLERANGWDITLIDEAHYARRSNPQKGYTEEPKYGHLYTCIDSLLHKKTKSLWMATATPMQIDTIEVYDLLKLTGRVGPFQYDPYLTETYFELLGKLIQKKFDTSNLTNEEWRILGRSFDELKSSDPYLMNILEKTVIDSRNKRPLESLAYNGLRLSSDRNFLVKPFFSASPLSRVMMRHTRKLLEEYKKHGQLTSNLARRRILPLASIEFSLKEQEFYDALEKYCAGLSQQIRKNNSKSGQMMIFLLNFLQLRFASSLYAIQKTLERRLKRVRDSLQVEGKTFISQDELDDYLADIETDEDTSENDFADITIDMLLKDRSKADLEWEKGCLCNMLTQLQSISETPSKIERLLQILEGRRIVGSHNRMLQTVIFTRFFDSLSSIKQYLDTRAPGLHVGVFSGMETCYFDEDKNAYVRVTREAIKHLFLKGYIDVLLCTDAAAEGLNLQTADLLINFDLGWNPMKIEQRIGRIDRIGQTHDVVKVLNMCYLGSTEEIVYGRLTERLHEANSVVGTQQISMLPIEPNEFRQLQNHSLTLEELTKRAKKRLKEKQEATAKMELSATQQYEIYEKEHQFMMQKHFPATLSDLWDALIKSCYLKSLGAHVEDEEKYEFYIPATDQWCEVRGTMQRDHMSSELPFLTWGNSTIDKLLCFMTKKLQNYIRYVQKIVIPIDTWSIVGYVVSTTNGARLITSYGELADITVADEPLSEEDIKKATEELQKIAEDETRLYQRYERIQQTNKELAVLQRELVRNVAIGILQKKRKEHVENFQDAIKELEENYRKPYIIDLPDTFNYKEGQSLFQINTQNKKSNIVATPVLTSSAIWLCHRISAALQKHIKKKDQTCENIISRLERLGKE</sequence>
<evidence type="ECO:0000313" key="4">
    <source>
        <dbReference type="EMBL" id="AXL21949.1"/>
    </source>
</evidence>